<dbReference type="Proteomes" id="UP000722485">
    <property type="component" value="Unassembled WGS sequence"/>
</dbReference>
<reference evidence="2" key="1">
    <citation type="submission" date="2020-03" db="EMBL/GenBank/DDBJ databases">
        <title>Draft Genome Sequence of Cylindrodendrum hubeiense.</title>
        <authorList>
            <person name="Buettner E."/>
            <person name="Kellner H."/>
        </authorList>
    </citation>
    <scope>NUCLEOTIDE SEQUENCE</scope>
    <source>
        <strain evidence="2">IHI 201604</strain>
    </source>
</reference>
<dbReference type="AlphaFoldDB" id="A0A9P5H3Y1"/>
<feature type="compositionally biased region" description="Low complexity" evidence="1">
    <location>
        <begin position="32"/>
        <end position="57"/>
    </location>
</feature>
<feature type="region of interest" description="Disordered" evidence="1">
    <location>
        <begin position="129"/>
        <end position="150"/>
    </location>
</feature>
<evidence type="ECO:0000313" key="3">
    <source>
        <dbReference type="Proteomes" id="UP000722485"/>
    </source>
</evidence>
<organism evidence="2 3">
    <name type="scientific">Cylindrodendrum hubeiense</name>
    <dbReference type="NCBI Taxonomy" id="595255"/>
    <lineage>
        <taxon>Eukaryota</taxon>
        <taxon>Fungi</taxon>
        <taxon>Dikarya</taxon>
        <taxon>Ascomycota</taxon>
        <taxon>Pezizomycotina</taxon>
        <taxon>Sordariomycetes</taxon>
        <taxon>Hypocreomycetidae</taxon>
        <taxon>Hypocreales</taxon>
        <taxon>Nectriaceae</taxon>
        <taxon>Cylindrodendrum</taxon>
    </lineage>
</organism>
<feature type="region of interest" description="Disordered" evidence="1">
    <location>
        <begin position="1"/>
        <end position="93"/>
    </location>
</feature>
<sequence>MAIRESFRRVLRRSDESDSSSQADSNTINTASSSKTSVSSKSSGSRLTRTRTWTWGSNNNKTKEAAKERKSKSKSNKRITHPSEKPLTEQNLRHQEVLSQFTWTFGASRPDQVESDSFIGISPCCTRAPSIADYDTNGDSDGSSSSQDSS</sequence>
<evidence type="ECO:0000313" key="2">
    <source>
        <dbReference type="EMBL" id="KAF7545491.1"/>
    </source>
</evidence>
<proteinExistence type="predicted"/>
<gene>
    <name evidence="2" type="ORF">G7Z17_g9130</name>
</gene>
<keyword evidence="3" id="KW-1185">Reference proteome</keyword>
<feature type="compositionally biased region" description="Basic and acidic residues" evidence="1">
    <location>
        <begin position="81"/>
        <end position="93"/>
    </location>
</feature>
<dbReference type="EMBL" id="JAANBB010000251">
    <property type="protein sequence ID" value="KAF7545491.1"/>
    <property type="molecule type" value="Genomic_DNA"/>
</dbReference>
<feature type="compositionally biased region" description="Basic and acidic residues" evidence="1">
    <location>
        <begin position="1"/>
        <end position="16"/>
    </location>
</feature>
<comment type="caution">
    <text evidence="2">The sequence shown here is derived from an EMBL/GenBank/DDBJ whole genome shotgun (WGS) entry which is preliminary data.</text>
</comment>
<name>A0A9P5H3Y1_9HYPO</name>
<feature type="compositionally biased region" description="Low complexity" evidence="1">
    <location>
        <begin position="139"/>
        <end position="150"/>
    </location>
</feature>
<accession>A0A9P5H3Y1</accession>
<evidence type="ECO:0000256" key="1">
    <source>
        <dbReference type="SAM" id="MobiDB-lite"/>
    </source>
</evidence>
<protein>
    <submittedName>
        <fullName evidence="2">Uncharacterized protein</fullName>
    </submittedName>
</protein>
<feature type="compositionally biased region" description="Basic residues" evidence="1">
    <location>
        <begin position="69"/>
        <end position="80"/>
    </location>
</feature>
<dbReference type="OrthoDB" id="4825861at2759"/>